<accession>A0A1I3G4U5</accession>
<dbReference type="InterPro" id="IPR036465">
    <property type="entry name" value="vWFA_dom_sf"/>
</dbReference>
<organism evidence="2 3">
    <name type="scientific">Planctomicrobium piriforme</name>
    <dbReference type="NCBI Taxonomy" id="1576369"/>
    <lineage>
        <taxon>Bacteria</taxon>
        <taxon>Pseudomonadati</taxon>
        <taxon>Planctomycetota</taxon>
        <taxon>Planctomycetia</taxon>
        <taxon>Planctomycetales</taxon>
        <taxon>Planctomycetaceae</taxon>
        <taxon>Planctomicrobium</taxon>
    </lineage>
</organism>
<keyword evidence="1" id="KW-0812">Transmembrane</keyword>
<dbReference type="Gene3D" id="3.40.50.880">
    <property type="match status" value="1"/>
</dbReference>
<name>A0A1I3G4U5_9PLAN</name>
<dbReference type="PANTHER" id="PTHR37947">
    <property type="entry name" value="BLL2462 PROTEIN"/>
    <property type="match status" value="1"/>
</dbReference>
<feature type="transmembrane region" description="Helical" evidence="1">
    <location>
        <begin position="12"/>
        <end position="30"/>
    </location>
</feature>
<keyword evidence="1" id="KW-0472">Membrane</keyword>
<feature type="transmembrane region" description="Helical" evidence="1">
    <location>
        <begin position="42"/>
        <end position="60"/>
    </location>
</feature>
<dbReference type="Gene3D" id="3.40.50.410">
    <property type="entry name" value="von Willebrand factor, type A domain"/>
    <property type="match status" value="1"/>
</dbReference>
<dbReference type="EMBL" id="FOQD01000006">
    <property type="protein sequence ID" value="SFI18454.1"/>
    <property type="molecule type" value="Genomic_DNA"/>
</dbReference>
<reference evidence="3" key="1">
    <citation type="submission" date="2016-10" db="EMBL/GenBank/DDBJ databases">
        <authorList>
            <person name="Varghese N."/>
            <person name="Submissions S."/>
        </authorList>
    </citation>
    <scope>NUCLEOTIDE SEQUENCE [LARGE SCALE GENOMIC DNA]</scope>
    <source>
        <strain evidence="3">DSM 26348</strain>
    </source>
</reference>
<dbReference type="PANTHER" id="PTHR37947:SF1">
    <property type="entry name" value="BLL2462 PROTEIN"/>
    <property type="match status" value="1"/>
</dbReference>
<dbReference type="OrthoDB" id="9781333at2"/>
<keyword evidence="3" id="KW-1185">Reference proteome</keyword>
<evidence type="ECO:0000313" key="3">
    <source>
        <dbReference type="Proteomes" id="UP000199518"/>
    </source>
</evidence>
<dbReference type="AlphaFoldDB" id="A0A1I3G4U5"/>
<evidence type="ECO:0000313" key="2">
    <source>
        <dbReference type="EMBL" id="SFI18454.1"/>
    </source>
</evidence>
<dbReference type="SUPFAM" id="SSF53300">
    <property type="entry name" value="vWA-like"/>
    <property type="match status" value="1"/>
</dbReference>
<gene>
    <name evidence="2" type="ORF">SAMN05421753_106183</name>
</gene>
<dbReference type="SUPFAM" id="SSF52317">
    <property type="entry name" value="Class I glutamine amidotransferase-like"/>
    <property type="match status" value="1"/>
</dbReference>
<dbReference type="STRING" id="1576369.SAMN05421753_106183"/>
<proteinExistence type="predicted"/>
<keyword evidence="1" id="KW-1133">Transmembrane helix</keyword>
<dbReference type="InterPro" id="IPR029062">
    <property type="entry name" value="Class_I_gatase-like"/>
</dbReference>
<protein>
    <submittedName>
        <fullName evidence="2">Uncharacterized membrane protein</fullName>
    </submittedName>
</protein>
<dbReference type="RefSeq" id="WP_092049614.1">
    <property type="nucleotide sequence ID" value="NZ_FOQD01000006.1"/>
</dbReference>
<dbReference type="Proteomes" id="UP000199518">
    <property type="component" value="Unassembled WGS sequence"/>
</dbReference>
<evidence type="ECO:0000256" key="1">
    <source>
        <dbReference type="SAM" id="Phobius"/>
    </source>
</evidence>
<sequence>MRFLVEPVWSWPWIGVAAAAMLALVLLTYPPRVRSLPPRWRYTLIGLRLLTALVLIFAMLRPSIQIEETDKQHSEIAVLFDSSGSMNTPDGPGGLTRRESLLKTWQDNQSVLEALGKEIDLKLLDFAADLKPVVTPDKVADGKMTAIGKVLDELREQTRNDRLVGVLLLSDGAQRAGGEDDVDPLIAARRLSEERGVPINPVLFGTSELSTSGLDLSVEELILDQPVTFERKTVPVRMQVRLQGAAGKKVKVRLLMEDRTGKALGESGPLKPIPLSQDAKPFTELRTNENSVAMNVELSFIAEQPGDYKIAAEVVPEEGEIKLNNNLLETLVTVRKGGLRVAYFDTLRIEQKFLRELNDTAKIQLDTQFILGGQRGNPAALDPKLFEPGAYDVYLIGDLPADAFKVQGRDLLELLAARVREGAGLGMLGGSRNFGAGGYASSPLAELLPVRMSSTERLGPNDKTARNGIEHPLRMLPTRDGDRKYLMQLSTLQNDQTWRQLPEMSGANRLTPKSGAVEILAESEQQEPLLIVADTGKSRVLALGIDETWKWHLHGHAAEHQRFWQQVMLWLARKEFESDQPVWVRVEPRSFSPQSQVPIEMGAQDGQGNPIADAQYDVEVVTPDGKTEKVIPQRQPTGALAEFSKTSAPGDYWVRVNASKDGQALGISAMTRFVVDARDLELDNPSADPTLMSELAALTGGTVIPPENLTDFLNTLLKEGIPSEFKRTQRINLWDGWPLLLIFVGLMTLEWTLRKWKGLV</sequence>